<reference evidence="1 2" key="1">
    <citation type="journal article" date="2019" name="PLoS Pathog.">
        <title>Genome sequence of the bovine parasite Schistosoma bovis Tanzania.</title>
        <authorList>
            <person name="Oey H."/>
            <person name="Zakrzewski M."/>
            <person name="Gobert G."/>
            <person name="Gravermann K."/>
            <person name="Stoye J."/>
            <person name="Jones M."/>
            <person name="Mcmanus D."/>
            <person name="Krause L."/>
        </authorList>
    </citation>
    <scope>NUCLEOTIDE SEQUENCE [LARGE SCALE GENOMIC DNA]</scope>
    <source>
        <strain evidence="1 2">TAN1997</strain>
    </source>
</reference>
<proteinExistence type="predicted"/>
<dbReference type="AlphaFoldDB" id="A0A430QEF7"/>
<evidence type="ECO:0000313" key="1">
    <source>
        <dbReference type="EMBL" id="RTG86119.1"/>
    </source>
</evidence>
<gene>
    <name evidence="1" type="ORF">DC041_0001948</name>
</gene>
<dbReference type="STRING" id="6184.A0A430QEF7"/>
<sequence length="117" mass="13610">MQKLLTSSDLCSNVTEIQSLTQLWNKMSHVQRELTLRHVVDSEPINVNNLCKIDELLQLSKQKNAEIRVHALSEWPEAKERTINNFYEQRPFMHQTTAMLVERDLNLHENGEPISTA</sequence>
<comment type="caution">
    <text evidence="1">The sequence shown here is derived from an EMBL/GenBank/DDBJ whole genome shotgun (WGS) entry which is preliminary data.</text>
</comment>
<dbReference type="InterPro" id="IPR016024">
    <property type="entry name" value="ARM-type_fold"/>
</dbReference>
<keyword evidence="2" id="KW-1185">Reference proteome</keyword>
<evidence type="ECO:0000313" key="2">
    <source>
        <dbReference type="Proteomes" id="UP000290809"/>
    </source>
</evidence>
<accession>A0A430QEF7</accession>
<protein>
    <submittedName>
        <fullName evidence="1">Uncharacterized protein</fullName>
    </submittedName>
</protein>
<dbReference type="EMBL" id="QMKO01001856">
    <property type="protein sequence ID" value="RTG86119.1"/>
    <property type="molecule type" value="Genomic_DNA"/>
</dbReference>
<dbReference type="Proteomes" id="UP000290809">
    <property type="component" value="Unassembled WGS sequence"/>
</dbReference>
<dbReference type="SUPFAM" id="SSF48371">
    <property type="entry name" value="ARM repeat"/>
    <property type="match status" value="1"/>
</dbReference>
<organism evidence="1 2">
    <name type="scientific">Schistosoma bovis</name>
    <name type="common">Blood fluke</name>
    <dbReference type="NCBI Taxonomy" id="6184"/>
    <lineage>
        <taxon>Eukaryota</taxon>
        <taxon>Metazoa</taxon>
        <taxon>Spiralia</taxon>
        <taxon>Lophotrochozoa</taxon>
        <taxon>Platyhelminthes</taxon>
        <taxon>Trematoda</taxon>
        <taxon>Digenea</taxon>
        <taxon>Strigeidida</taxon>
        <taxon>Schistosomatoidea</taxon>
        <taxon>Schistosomatidae</taxon>
        <taxon>Schistosoma</taxon>
    </lineage>
</organism>
<name>A0A430QEF7_SCHBO</name>